<reference evidence="2" key="1">
    <citation type="submission" date="2016-10" db="EMBL/GenBank/DDBJ databases">
        <authorList>
            <person name="Varghese N."/>
            <person name="Submissions S."/>
        </authorList>
    </citation>
    <scope>NUCLEOTIDE SEQUENCE [LARGE SCALE GENOMIC DNA]</scope>
    <source>
        <strain evidence="2">CGMCC 1.10218</strain>
    </source>
</reference>
<organism evidence="1 2">
    <name type="scientific">Deinococcus reticulitermitis</name>
    <dbReference type="NCBI Taxonomy" id="856736"/>
    <lineage>
        <taxon>Bacteria</taxon>
        <taxon>Thermotogati</taxon>
        <taxon>Deinococcota</taxon>
        <taxon>Deinococci</taxon>
        <taxon>Deinococcales</taxon>
        <taxon>Deinococcaceae</taxon>
        <taxon>Deinococcus</taxon>
    </lineage>
</organism>
<evidence type="ECO:0008006" key="3">
    <source>
        <dbReference type="Google" id="ProtNLM"/>
    </source>
</evidence>
<protein>
    <recommendedName>
        <fullName evidence="3">BNR repeat-containing family member</fullName>
    </recommendedName>
</protein>
<dbReference type="OrthoDB" id="61209at2"/>
<accession>A0A1H7AVD8</accession>
<dbReference type="InterPro" id="IPR036278">
    <property type="entry name" value="Sialidase_sf"/>
</dbReference>
<dbReference type="SUPFAM" id="SSF82171">
    <property type="entry name" value="DPP6 N-terminal domain-like"/>
    <property type="match status" value="1"/>
</dbReference>
<keyword evidence="2" id="KW-1185">Reference proteome</keyword>
<dbReference type="STRING" id="856736.SAMN04488058_11342"/>
<evidence type="ECO:0000313" key="1">
    <source>
        <dbReference type="EMBL" id="SEJ65820.1"/>
    </source>
</evidence>
<dbReference type="AlphaFoldDB" id="A0A1H7AVD8"/>
<evidence type="ECO:0000313" key="2">
    <source>
        <dbReference type="Proteomes" id="UP000199223"/>
    </source>
</evidence>
<proteinExistence type="predicted"/>
<dbReference type="EMBL" id="FNZA01000013">
    <property type="protein sequence ID" value="SEJ65820.1"/>
    <property type="molecule type" value="Genomic_DNA"/>
</dbReference>
<name>A0A1H7AVD8_9DEIO</name>
<dbReference type="Proteomes" id="UP000199223">
    <property type="component" value="Unassembled WGS sequence"/>
</dbReference>
<gene>
    <name evidence="1" type="ORF">SAMN04488058_11342</name>
</gene>
<dbReference type="RefSeq" id="WP_143068372.1">
    <property type="nucleotide sequence ID" value="NZ_FNZA01000013.1"/>
</dbReference>
<dbReference type="SUPFAM" id="SSF50939">
    <property type="entry name" value="Sialidases"/>
    <property type="match status" value="1"/>
</dbReference>
<sequence length="426" mass="45581">MRQRERGRPLAPGEVARTRLALVAFSVVFLALVALAPPQVRAGGGEPVAGRFLPGPATVPGRPLQTAAITDATGALVVAWIQREGSGSRAVDRLYAARFAGGAWRLLGGMLNEDAWHNASRLQAARGPEGEPWLGWAEDAGSAHVDSTLLSRWDGAGWSDPARFALRRNLSDAGKASAFAVLPDGQPLMLWTNLGYPGAAASVVQAYTREGRSWNTRSTPLNVRLQDAASWPCAAVTPDGTSFAVWLEGDGATSQVYAARRAPGGAWRRLGSALNVHPRTYTAGCALQVTARGQPVVAWLEDRNGTEQVFVKRWTGRVWQALGESLNARSGQPAERPALALDQSGDPVVAWAEGTEGRRQVYARRWTGERWRLLSGAALSRDPRHDAHSPSVTLTPSGGAFVVWAEGPSIQVRSFSAEARASRARP</sequence>